<dbReference type="InterPro" id="IPR003245">
    <property type="entry name" value="Phytocyanin_dom"/>
</dbReference>
<dbReference type="PROSITE" id="PS51485">
    <property type="entry name" value="PHYTOCYANIN"/>
    <property type="match status" value="1"/>
</dbReference>
<dbReference type="AlphaFoldDB" id="A0AAQ3K559"/>
<dbReference type="InterPro" id="IPR041846">
    <property type="entry name" value="ENL_dom"/>
</dbReference>
<accession>A0AAQ3K559</accession>
<evidence type="ECO:0000313" key="12">
    <source>
        <dbReference type="EMBL" id="WOL02064.1"/>
    </source>
</evidence>
<evidence type="ECO:0000313" key="13">
    <source>
        <dbReference type="Proteomes" id="UP001327560"/>
    </source>
</evidence>
<evidence type="ECO:0000259" key="11">
    <source>
        <dbReference type="PROSITE" id="PS51485"/>
    </source>
</evidence>
<protein>
    <recommendedName>
        <fullName evidence="11">Phytocyanin domain-containing protein</fullName>
    </recommendedName>
</protein>
<evidence type="ECO:0000256" key="10">
    <source>
        <dbReference type="SAM" id="MobiDB-lite"/>
    </source>
</evidence>
<evidence type="ECO:0000256" key="5">
    <source>
        <dbReference type="ARBA" id="ARBA00023157"/>
    </source>
</evidence>
<dbReference type="PANTHER" id="PTHR33021">
    <property type="entry name" value="BLUE COPPER PROTEIN"/>
    <property type="match status" value="1"/>
</dbReference>
<dbReference type="InterPro" id="IPR008972">
    <property type="entry name" value="Cupredoxin"/>
</dbReference>
<dbReference type="PANTHER" id="PTHR33021:SF185">
    <property type="entry name" value="EARLY NODULIN-LIKE PROTEIN 3-RELATED"/>
    <property type="match status" value="1"/>
</dbReference>
<comment type="similarity">
    <text evidence="8">Belongs to the early nodulin-like (ENODL) family.</text>
</comment>
<evidence type="ECO:0000256" key="8">
    <source>
        <dbReference type="ARBA" id="ARBA00035011"/>
    </source>
</evidence>
<keyword evidence="5" id="KW-1015">Disulfide bond</keyword>
<feature type="region of interest" description="Disordered" evidence="10">
    <location>
        <begin position="117"/>
        <end position="166"/>
    </location>
</feature>
<dbReference type="Proteomes" id="UP001327560">
    <property type="component" value="Chromosome 3"/>
</dbReference>
<organism evidence="12 13">
    <name type="scientific">Canna indica</name>
    <name type="common">Indian-shot</name>
    <dbReference type="NCBI Taxonomy" id="4628"/>
    <lineage>
        <taxon>Eukaryota</taxon>
        <taxon>Viridiplantae</taxon>
        <taxon>Streptophyta</taxon>
        <taxon>Embryophyta</taxon>
        <taxon>Tracheophyta</taxon>
        <taxon>Spermatophyta</taxon>
        <taxon>Magnoliopsida</taxon>
        <taxon>Liliopsida</taxon>
        <taxon>Zingiberales</taxon>
        <taxon>Cannaceae</taxon>
        <taxon>Canna</taxon>
    </lineage>
</organism>
<dbReference type="FunFam" id="2.60.40.420:FF:000010">
    <property type="entry name" value="Early nodulin-like protein 1"/>
    <property type="match status" value="1"/>
</dbReference>
<evidence type="ECO:0000256" key="9">
    <source>
        <dbReference type="ARBA" id="ARBA00037868"/>
    </source>
</evidence>
<evidence type="ECO:0000256" key="7">
    <source>
        <dbReference type="ARBA" id="ARBA00023288"/>
    </source>
</evidence>
<dbReference type="CDD" id="cd11019">
    <property type="entry name" value="OsENODL1_like"/>
    <property type="match status" value="1"/>
</dbReference>
<evidence type="ECO:0000256" key="6">
    <source>
        <dbReference type="ARBA" id="ARBA00023180"/>
    </source>
</evidence>
<dbReference type="GO" id="GO:0009055">
    <property type="term" value="F:electron transfer activity"/>
    <property type="evidence" value="ECO:0007669"/>
    <property type="project" value="InterPro"/>
</dbReference>
<dbReference type="Gene3D" id="2.60.40.420">
    <property type="entry name" value="Cupredoxins - blue copper proteins"/>
    <property type="match status" value="1"/>
</dbReference>
<sequence>MALMSSCWAYDFYVGGRDGWVQHPRDSYDSWAGRNRFQVKDRLVFKYKQGNDSVLVVSKTDYDSCNTTDPKESYTDGNSIFQFNRSGPIYFISGAAGHCTQGQKLVVVVMAIRNHTAPPSPAPSPSAPAPESTTPSSPPSVAVPPTSENVPPPAGTTPAPESSSTSTKVAISEVCVGVVMAVLMALVRA</sequence>
<comment type="subcellular location">
    <subcellularLocation>
        <location evidence="9">Endomembrane system</location>
        <topology evidence="9">Lipid-anchor</topology>
    </subcellularLocation>
    <subcellularLocation>
        <location evidence="1">Membrane</location>
        <topology evidence="1">Lipid-anchor</topology>
        <topology evidence="1">GPI-anchor</topology>
    </subcellularLocation>
</comment>
<name>A0AAQ3K559_9LILI</name>
<evidence type="ECO:0000256" key="2">
    <source>
        <dbReference type="ARBA" id="ARBA00022622"/>
    </source>
</evidence>
<dbReference type="SUPFAM" id="SSF49503">
    <property type="entry name" value="Cupredoxins"/>
    <property type="match status" value="1"/>
</dbReference>
<dbReference type="GO" id="GO:0098552">
    <property type="term" value="C:side of membrane"/>
    <property type="evidence" value="ECO:0007669"/>
    <property type="project" value="UniProtKB-KW"/>
</dbReference>
<keyword evidence="6" id="KW-0325">Glycoprotein</keyword>
<feature type="domain" description="Phytocyanin" evidence="11">
    <location>
        <begin position="10"/>
        <end position="111"/>
    </location>
</feature>
<keyword evidence="4" id="KW-0472">Membrane</keyword>
<dbReference type="Pfam" id="PF02298">
    <property type="entry name" value="Cu_bind_like"/>
    <property type="match status" value="1"/>
</dbReference>
<keyword evidence="13" id="KW-1185">Reference proteome</keyword>
<dbReference type="InterPro" id="IPR039391">
    <property type="entry name" value="Phytocyanin-like"/>
</dbReference>
<feature type="compositionally biased region" description="Low complexity" evidence="10">
    <location>
        <begin position="156"/>
        <end position="166"/>
    </location>
</feature>
<dbReference type="EMBL" id="CP136892">
    <property type="protein sequence ID" value="WOL02064.1"/>
    <property type="molecule type" value="Genomic_DNA"/>
</dbReference>
<feature type="compositionally biased region" description="Pro residues" evidence="10">
    <location>
        <begin position="118"/>
        <end position="128"/>
    </location>
</feature>
<keyword evidence="7" id="KW-0449">Lipoprotein</keyword>
<gene>
    <name evidence="12" type="ORF">Cni_G10783</name>
</gene>
<dbReference type="GO" id="GO:0005886">
    <property type="term" value="C:plasma membrane"/>
    <property type="evidence" value="ECO:0007669"/>
    <property type="project" value="TreeGrafter"/>
</dbReference>
<dbReference type="GO" id="GO:0012505">
    <property type="term" value="C:endomembrane system"/>
    <property type="evidence" value="ECO:0007669"/>
    <property type="project" value="UniProtKB-SubCell"/>
</dbReference>
<keyword evidence="2" id="KW-0336">GPI-anchor</keyword>
<evidence type="ECO:0000256" key="1">
    <source>
        <dbReference type="ARBA" id="ARBA00004589"/>
    </source>
</evidence>
<reference evidence="12 13" key="1">
    <citation type="submission" date="2023-10" db="EMBL/GenBank/DDBJ databases">
        <title>Chromosome-scale genome assembly provides insights into flower coloration mechanisms of Canna indica.</title>
        <authorList>
            <person name="Li C."/>
        </authorList>
    </citation>
    <scope>NUCLEOTIDE SEQUENCE [LARGE SCALE GENOMIC DNA]</scope>
    <source>
        <tissue evidence="12">Flower</tissue>
    </source>
</reference>
<proteinExistence type="inferred from homology"/>
<evidence type="ECO:0000256" key="3">
    <source>
        <dbReference type="ARBA" id="ARBA00022729"/>
    </source>
</evidence>
<evidence type="ECO:0000256" key="4">
    <source>
        <dbReference type="ARBA" id="ARBA00023136"/>
    </source>
</evidence>
<keyword evidence="3" id="KW-0732">Signal</keyword>